<evidence type="ECO:0000313" key="5">
    <source>
        <dbReference type="EMBL" id="MBM7571574.1"/>
    </source>
</evidence>
<dbReference type="CDD" id="cd17260">
    <property type="entry name" value="RMtype1_S_EcoEI-TRD1-CR1_like"/>
    <property type="match status" value="1"/>
</dbReference>
<feature type="domain" description="Type I restriction modification DNA specificity" evidence="4">
    <location>
        <begin position="9"/>
        <end position="172"/>
    </location>
</feature>
<proteinExistence type="inferred from homology"/>
<dbReference type="RefSeq" id="WP_204499292.1">
    <property type="nucleotide sequence ID" value="NZ_JAFBDR010000009.1"/>
</dbReference>
<comment type="similarity">
    <text evidence="1">Belongs to the type-I restriction system S methylase family.</text>
</comment>
<reference evidence="5 6" key="1">
    <citation type="submission" date="2021-01" db="EMBL/GenBank/DDBJ databases">
        <title>Genomic Encyclopedia of Type Strains, Phase IV (KMG-IV): sequencing the most valuable type-strain genomes for metagenomic binning, comparative biology and taxonomic classification.</title>
        <authorList>
            <person name="Goeker M."/>
        </authorList>
    </citation>
    <scope>NUCLEOTIDE SEQUENCE [LARGE SCALE GENOMIC DNA]</scope>
    <source>
        <strain evidence="5 6">DSM 23711</strain>
    </source>
</reference>
<dbReference type="PANTHER" id="PTHR30408:SF13">
    <property type="entry name" value="TYPE I RESTRICTION ENZYME HINDI SPECIFICITY SUBUNIT"/>
    <property type="match status" value="1"/>
</dbReference>
<dbReference type="SUPFAM" id="SSF116734">
    <property type="entry name" value="DNA methylase specificity domain"/>
    <property type="match status" value="2"/>
</dbReference>
<dbReference type="InterPro" id="IPR000055">
    <property type="entry name" value="Restrct_endonuc_typeI_TRD"/>
</dbReference>
<sequence length="391" mass="45158">MSEESLLQLKDVAYYVKDRISTDQLSNHTYISTENMLTDKRGVEEASGLPSSKTVTKYLPNDILVSNIRPYFKKIWYANQTGGCSNDVLVLRNKLKERIDDKYLYYALFQDSFFDYVMSGAKGAKMPRGDKEEILKYKIEFPSITIQRKIAAILSAIDEKIELINKMNQTLEDLAFTLFKKIISENNSNSRRLRDYITLNPTTPVKKGTIMKYIDMKALSTNNMSVSYESIIEREFKSGSKFMNNDVLLARITPCLENGKSAFVNFLRDGELAYGSTEFLVLRANEKSCPQFLYCLIKDPRFKEFAKMSMVGSSGRQRIQNSILLEYEMPDIESERMSYFDKLTKDWFKLVSKNNIQNWNLTKLRDYLLPKLLSGEIRSLDVESQVAEVTQ</sequence>
<accession>A0ABS2N0D1</accession>
<dbReference type="InterPro" id="IPR052021">
    <property type="entry name" value="Type-I_RS_S_subunit"/>
</dbReference>
<dbReference type="Proteomes" id="UP001296943">
    <property type="component" value="Unassembled WGS sequence"/>
</dbReference>
<protein>
    <submittedName>
        <fullName evidence="5">Type I restriction enzyme S subunit</fullName>
        <ecNumber evidence="5">3.1.21.3</ecNumber>
    </submittedName>
</protein>
<evidence type="ECO:0000313" key="6">
    <source>
        <dbReference type="Proteomes" id="UP001296943"/>
    </source>
</evidence>
<keyword evidence="5" id="KW-0378">Hydrolase</keyword>
<dbReference type="EMBL" id="JAFBDR010000009">
    <property type="protein sequence ID" value="MBM7571574.1"/>
    <property type="molecule type" value="Genomic_DNA"/>
</dbReference>
<name>A0ABS2N0D1_9BACI</name>
<evidence type="ECO:0000259" key="4">
    <source>
        <dbReference type="Pfam" id="PF01420"/>
    </source>
</evidence>
<keyword evidence="3" id="KW-0238">DNA-binding</keyword>
<keyword evidence="6" id="KW-1185">Reference proteome</keyword>
<evidence type="ECO:0000256" key="2">
    <source>
        <dbReference type="ARBA" id="ARBA00022747"/>
    </source>
</evidence>
<comment type="caution">
    <text evidence="5">The sequence shown here is derived from an EMBL/GenBank/DDBJ whole genome shotgun (WGS) entry which is preliminary data.</text>
</comment>
<evidence type="ECO:0000256" key="3">
    <source>
        <dbReference type="ARBA" id="ARBA00023125"/>
    </source>
</evidence>
<dbReference type="EC" id="3.1.21.3" evidence="5"/>
<dbReference type="Pfam" id="PF01420">
    <property type="entry name" value="Methylase_S"/>
    <property type="match status" value="1"/>
</dbReference>
<dbReference type="InterPro" id="IPR044946">
    <property type="entry name" value="Restrct_endonuc_typeI_TRD_sf"/>
</dbReference>
<keyword evidence="2" id="KW-0680">Restriction system</keyword>
<gene>
    <name evidence="5" type="ORF">JOC48_002070</name>
</gene>
<dbReference type="Gene3D" id="3.90.220.20">
    <property type="entry name" value="DNA methylase specificity domains"/>
    <property type="match status" value="3"/>
</dbReference>
<organism evidence="5 6">
    <name type="scientific">Aquibacillus albus</name>
    <dbReference type="NCBI Taxonomy" id="1168171"/>
    <lineage>
        <taxon>Bacteria</taxon>
        <taxon>Bacillati</taxon>
        <taxon>Bacillota</taxon>
        <taxon>Bacilli</taxon>
        <taxon>Bacillales</taxon>
        <taxon>Bacillaceae</taxon>
        <taxon>Aquibacillus</taxon>
    </lineage>
</organism>
<dbReference type="PANTHER" id="PTHR30408">
    <property type="entry name" value="TYPE-1 RESTRICTION ENZYME ECOKI SPECIFICITY PROTEIN"/>
    <property type="match status" value="1"/>
</dbReference>
<evidence type="ECO:0000256" key="1">
    <source>
        <dbReference type="ARBA" id="ARBA00010923"/>
    </source>
</evidence>
<dbReference type="GO" id="GO:0009035">
    <property type="term" value="F:type I site-specific deoxyribonuclease activity"/>
    <property type="evidence" value="ECO:0007669"/>
    <property type="project" value="UniProtKB-EC"/>
</dbReference>